<evidence type="ECO:0000313" key="5">
    <source>
        <dbReference type="EMBL" id="HIQ61502.1"/>
    </source>
</evidence>
<dbReference type="Gene3D" id="3.40.50.2300">
    <property type="match status" value="2"/>
</dbReference>
<proteinExistence type="predicted"/>
<keyword evidence="3" id="KW-0804">Transcription</keyword>
<name>A0A9D0YSY0_9FIRM</name>
<evidence type="ECO:0000256" key="2">
    <source>
        <dbReference type="ARBA" id="ARBA00023125"/>
    </source>
</evidence>
<reference evidence="5" key="2">
    <citation type="journal article" date="2021" name="PeerJ">
        <title>Extensive microbial diversity within the chicken gut microbiome revealed by metagenomics and culture.</title>
        <authorList>
            <person name="Gilroy R."/>
            <person name="Ravi A."/>
            <person name="Getino M."/>
            <person name="Pursley I."/>
            <person name="Horton D.L."/>
            <person name="Alikhan N.F."/>
            <person name="Baker D."/>
            <person name="Gharbi K."/>
            <person name="Hall N."/>
            <person name="Watson M."/>
            <person name="Adriaenssens E.M."/>
            <person name="Foster-Nyarko E."/>
            <person name="Jarju S."/>
            <person name="Secka A."/>
            <person name="Antonio M."/>
            <person name="Oren A."/>
            <person name="Chaudhuri R.R."/>
            <person name="La Ragione R."/>
            <person name="Hildebrand F."/>
            <person name="Pallen M.J."/>
        </authorList>
    </citation>
    <scope>NUCLEOTIDE SEQUENCE</scope>
    <source>
        <strain evidence="5">ChiGjej2B2-12916</strain>
    </source>
</reference>
<dbReference type="SUPFAM" id="SSF47413">
    <property type="entry name" value="lambda repressor-like DNA-binding domains"/>
    <property type="match status" value="1"/>
</dbReference>
<dbReference type="AlphaFoldDB" id="A0A9D0YSY0"/>
<dbReference type="EMBL" id="DVFO01000087">
    <property type="protein sequence ID" value="HIQ61502.1"/>
    <property type="molecule type" value="Genomic_DNA"/>
</dbReference>
<evidence type="ECO:0000256" key="3">
    <source>
        <dbReference type="ARBA" id="ARBA00023163"/>
    </source>
</evidence>
<keyword evidence="1" id="KW-0805">Transcription regulation</keyword>
<evidence type="ECO:0000313" key="6">
    <source>
        <dbReference type="Proteomes" id="UP000886879"/>
    </source>
</evidence>
<dbReference type="CDD" id="cd01544">
    <property type="entry name" value="PBP1_GalR"/>
    <property type="match status" value="1"/>
</dbReference>
<dbReference type="PROSITE" id="PS50932">
    <property type="entry name" value="HTH_LACI_2"/>
    <property type="match status" value="1"/>
</dbReference>
<comment type="caution">
    <text evidence="5">The sequence shown here is derived from an EMBL/GenBank/DDBJ whole genome shotgun (WGS) entry which is preliminary data.</text>
</comment>
<accession>A0A9D0YSY0</accession>
<dbReference type="SMART" id="SM00354">
    <property type="entry name" value="HTH_LACI"/>
    <property type="match status" value="1"/>
</dbReference>
<organism evidence="5 6">
    <name type="scientific">Candidatus Enterenecus faecium</name>
    <dbReference type="NCBI Taxonomy" id="2840780"/>
    <lineage>
        <taxon>Bacteria</taxon>
        <taxon>Bacillati</taxon>
        <taxon>Bacillota</taxon>
        <taxon>Clostridia</taxon>
        <taxon>Eubacteriales</taxon>
        <taxon>Candidatus Enterenecus</taxon>
    </lineage>
</organism>
<evidence type="ECO:0000256" key="1">
    <source>
        <dbReference type="ARBA" id="ARBA00023015"/>
    </source>
</evidence>
<sequence length="352" mass="39255">MATLKEIAQRTGYSPATISRILSGDPQLSVTPEARRKVLEEAGRLNYTQTKSRRGRTPKGVLRVGIAEMLSPVQQLDDPYYLYLSGFVRQRCLDKRYTAVALENRGSEFVVPTGGEKLDGIVAIGLFEPDQIRSLAGLCPNLVFVDSSPRESQHDSVVLNYSLGISLALEHLEKLGHRKIGFIGPEWKYDDLRQRALETRRKLFVEQMEHRGALRREWLLDCPMQTDEAAMAVEQFLARGGDRPTAFIAANEEVAIGAVRAMRELNISVPEQISVVSFNNTPRSALLDPPLTSISAHVEQMAATALDLLRTRVPLPGREAERTLPLKVVVPPTMIERKSTTAPRDFVQDSKE</sequence>
<dbReference type="InterPro" id="IPR010982">
    <property type="entry name" value="Lambda_DNA-bd_dom_sf"/>
</dbReference>
<gene>
    <name evidence="5" type="ORF">IAD31_07935</name>
</gene>
<evidence type="ECO:0000259" key="4">
    <source>
        <dbReference type="PROSITE" id="PS50932"/>
    </source>
</evidence>
<dbReference type="InterPro" id="IPR046335">
    <property type="entry name" value="LacI/GalR-like_sensor"/>
</dbReference>
<dbReference type="GO" id="GO:0000976">
    <property type="term" value="F:transcription cis-regulatory region binding"/>
    <property type="evidence" value="ECO:0007669"/>
    <property type="project" value="TreeGrafter"/>
</dbReference>
<dbReference type="SUPFAM" id="SSF53822">
    <property type="entry name" value="Periplasmic binding protein-like I"/>
    <property type="match status" value="1"/>
</dbReference>
<dbReference type="InterPro" id="IPR028082">
    <property type="entry name" value="Peripla_BP_I"/>
</dbReference>
<dbReference type="GO" id="GO:0003700">
    <property type="term" value="F:DNA-binding transcription factor activity"/>
    <property type="evidence" value="ECO:0007669"/>
    <property type="project" value="TreeGrafter"/>
</dbReference>
<dbReference type="InterPro" id="IPR000843">
    <property type="entry name" value="HTH_LacI"/>
</dbReference>
<dbReference type="PANTHER" id="PTHR30146">
    <property type="entry name" value="LACI-RELATED TRANSCRIPTIONAL REPRESSOR"/>
    <property type="match status" value="1"/>
</dbReference>
<protein>
    <submittedName>
        <fullName evidence="5">LacI family DNA-binding transcriptional regulator</fullName>
    </submittedName>
</protein>
<reference evidence="5" key="1">
    <citation type="submission" date="2020-10" db="EMBL/GenBank/DDBJ databases">
        <authorList>
            <person name="Gilroy R."/>
        </authorList>
    </citation>
    <scope>NUCLEOTIDE SEQUENCE</scope>
    <source>
        <strain evidence="5">ChiGjej2B2-12916</strain>
    </source>
</reference>
<dbReference type="Gene3D" id="1.10.260.40">
    <property type="entry name" value="lambda repressor-like DNA-binding domains"/>
    <property type="match status" value="1"/>
</dbReference>
<dbReference type="Pfam" id="PF13377">
    <property type="entry name" value="Peripla_BP_3"/>
    <property type="match status" value="1"/>
</dbReference>
<keyword evidence="2 5" id="KW-0238">DNA-binding</keyword>
<dbReference type="Proteomes" id="UP000886879">
    <property type="component" value="Unassembled WGS sequence"/>
</dbReference>
<dbReference type="PANTHER" id="PTHR30146:SF149">
    <property type="entry name" value="HTH-TYPE TRANSCRIPTIONAL REGULATOR EBGR"/>
    <property type="match status" value="1"/>
</dbReference>
<feature type="domain" description="HTH lacI-type" evidence="4">
    <location>
        <begin position="2"/>
        <end position="58"/>
    </location>
</feature>